<evidence type="ECO:0000256" key="7">
    <source>
        <dbReference type="ARBA" id="ARBA00022927"/>
    </source>
</evidence>
<evidence type="ECO:0000259" key="12">
    <source>
        <dbReference type="PROSITE" id="PS52015"/>
    </source>
</evidence>
<evidence type="ECO:0000256" key="6">
    <source>
        <dbReference type="ARBA" id="ARBA00022692"/>
    </source>
</evidence>
<dbReference type="InterPro" id="IPR051045">
    <property type="entry name" value="TonB-dependent_transducer"/>
</dbReference>
<name>A0A7U4QKY8_DESA2</name>
<dbReference type="OrthoDB" id="15637at2"/>
<dbReference type="PANTHER" id="PTHR33446:SF2">
    <property type="entry name" value="PROTEIN TONB"/>
    <property type="match status" value="1"/>
</dbReference>
<keyword evidence="9 11" id="KW-0472">Membrane</keyword>
<dbReference type="RefSeq" id="WP_066062984.1">
    <property type="nucleotide sequence ID" value="NZ_CP013015.1"/>
</dbReference>
<dbReference type="NCBIfam" id="TIGR01352">
    <property type="entry name" value="tonB_Cterm"/>
    <property type="match status" value="1"/>
</dbReference>
<keyword evidence="5" id="KW-0997">Cell inner membrane</keyword>
<dbReference type="AlphaFoldDB" id="A0A7U4QKY8"/>
<feature type="compositionally biased region" description="Basic residues" evidence="10">
    <location>
        <begin position="61"/>
        <end position="87"/>
    </location>
</feature>
<reference evidence="13 14" key="1">
    <citation type="submission" date="2015-10" db="EMBL/GenBank/DDBJ databases">
        <title>Candidatus Desulfofervidus auxilii, a hydrogenotrophic sulfate-reducing bacterium involved in the thermophilic anaerobic oxidation of methane.</title>
        <authorList>
            <person name="Krukenberg V."/>
            <person name="Richter M."/>
            <person name="Wegener G."/>
        </authorList>
    </citation>
    <scope>NUCLEOTIDE SEQUENCE [LARGE SCALE GENOMIC DNA]</scope>
    <source>
        <strain evidence="13 14">HS1</strain>
    </source>
</reference>
<evidence type="ECO:0000256" key="5">
    <source>
        <dbReference type="ARBA" id="ARBA00022519"/>
    </source>
</evidence>
<accession>A0A7U4QKY8</accession>
<dbReference type="Proteomes" id="UP000070560">
    <property type="component" value="Chromosome"/>
</dbReference>
<evidence type="ECO:0000313" key="13">
    <source>
        <dbReference type="EMBL" id="AMM41248.1"/>
    </source>
</evidence>
<feature type="region of interest" description="Disordered" evidence="10">
    <location>
        <begin position="45"/>
        <end position="102"/>
    </location>
</feature>
<evidence type="ECO:0000256" key="8">
    <source>
        <dbReference type="ARBA" id="ARBA00022989"/>
    </source>
</evidence>
<dbReference type="PRINTS" id="PR01374">
    <property type="entry name" value="TONBPROTEIN"/>
</dbReference>
<dbReference type="PANTHER" id="PTHR33446">
    <property type="entry name" value="PROTEIN TONB-RELATED"/>
    <property type="match status" value="1"/>
</dbReference>
<comment type="subcellular location">
    <subcellularLocation>
        <location evidence="1">Cell inner membrane</location>
        <topology evidence="1">Single-pass membrane protein</topology>
        <orientation evidence="1">Periplasmic side</orientation>
    </subcellularLocation>
</comment>
<dbReference type="GO" id="GO:0031992">
    <property type="term" value="F:energy transducer activity"/>
    <property type="evidence" value="ECO:0007669"/>
    <property type="project" value="InterPro"/>
</dbReference>
<keyword evidence="8 11" id="KW-1133">Transmembrane helix</keyword>
<dbReference type="InterPro" id="IPR003538">
    <property type="entry name" value="TonB"/>
</dbReference>
<feature type="domain" description="TonB C-terminal" evidence="12">
    <location>
        <begin position="149"/>
        <end position="241"/>
    </location>
</feature>
<dbReference type="GO" id="GO:0015031">
    <property type="term" value="P:protein transport"/>
    <property type="evidence" value="ECO:0007669"/>
    <property type="project" value="UniProtKB-KW"/>
</dbReference>
<keyword evidence="7" id="KW-0653">Protein transport</keyword>
<proteinExistence type="inferred from homology"/>
<dbReference type="InterPro" id="IPR037682">
    <property type="entry name" value="TonB_C"/>
</dbReference>
<keyword evidence="6 11" id="KW-0812">Transmembrane</keyword>
<evidence type="ECO:0000256" key="11">
    <source>
        <dbReference type="SAM" id="Phobius"/>
    </source>
</evidence>
<evidence type="ECO:0000256" key="1">
    <source>
        <dbReference type="ARBA" id="ARBA00004383"/>
    </source>
</evidence>
<keyword evidence="4" id="KW-1003">Cell membrane</keyword>
<dbReference type="Gene3D" id="3.30.1150.10">
    <property type="match status" value="1"/>
</dbReference>
<sequence length="241" mass="27134">MKEGSLLKICLLISFIIHLLLIKGVPLNLPSLKKKAPLEVYLKTYPSSKGNKTSKTETNSKKRVSNKKNHKAMSESKKKKYQVKNKKPHQESLPKAKTNPKPLISTTACEERSKEASFKPKNLVSSLVPKKTKVFSHSTKSNSDDSLNDYLHKLRLLIEKNKEYPFGARKRGLEGKVVLEFTLNIKGELVNLKIKRSSGYAILDKAAIRAVKNATPFPPLPQEICSRQIIINLPVCFCLLE</sequence>
<keyword evidence="3" id="KW-0813">Transport</keyword>
<evidence type="ECO:0000256" key="4">
    <source>
        <dbReference type="ARBA" id="ARBA00022475"/>
    </source>
</evidence>
<feature type="transmembrane region" description="Helical" evidence="11">
    <location>
        <begin position="6"/>
        <end position="25"/>
    </location>
</feature>
<dbReference type="GO" id="GO:0015891">
    <property type="term" value="P:siderophore transport"/>
    <property type="evidence" value="ECO:0007669"/>
    <property type="project" value="InterPro"/>
</dbReference>
<dbReference type="GO" id="GO:0098797">
    <property type="term" value="C:plasma membrane protein complex"/>
    <property type="evidence" value="ECO:0007669"/>
    <property type="project" value="TreeGrafter"/>
</dbReference>
<gene>
    <name evidence="13" type="ORF">HS1_001446</name>
</gene>
<evidence type="ECO:0000256" key="3">
    <source>
        <dbReference type="ARBA" id="ARBA00022448"/>
    </source>
</evidence>
<dbReference type="InterPro" id="IPR006260">
    <property type="entry name" value="TonB/TolA_C"/>
</dbReference>
<evidence type="ECO:0000313" key="14">
    <source>
        <dbReference type="Proteomes" id="UP000070560"/>
    </source>
</evidence>
<evidence type="ECO:0000256" key="10">
    <source>
        <dbReference type="SAM" id="MobiDB-lite"/>
    </source>
</evidence>
<dbReference type="Pfam" id="PF03544">
    <property type="entry name" value="TonB_C"/>
    <property type="match status" value="1"/>
</dbReference>
<dbReference type="EMBL" id="CP013015">
    <property type="protein sequence ID" value="AMM41248.1"/>
    <property type="molecule type" value="Genomic_DNA"/>
</dbReference>
<dbReference type="KEGG" id="daw:HS1_001446"/>
<dbReference type="PROSITE" id="PS52015">
    <property type="entry name" value="TONB_CTD"/>
    <property type="match status" value="1"/>
</dbReference>
<dbReference type="GO" id="GO:0030288">
    <property type="term" value="C:outer membrane-bounded periplasmic space"/>
    <property type="evidence" value="ECO:0007669"/>
    <property type="project" value="InterPro"/>
</dbReference>
<evidence type="ECO:0000256" key="9">
    <source>
        <dbReference type="ARBA" id="ARBA00023136"/>
    </source>
</evidence>
<comment type="similarity">
    <text evidence="2">Belongs to the TonB family.</text>
</comment>
<organism evidence="13 14">
    <name type="scientific">Desulfofervidus auxilii</name>
    <dbReference type="NCBI Taxonomy" id="1621989"/>
    <lineage>
        <taxon>Bacteria</taxon>
        <taxon>Pseudomonadati</taxon>
        <taxon>Thermodesulfobacteriota</taxon>
        <taxon>Candidatus Desulfofervidia</taxon>
        <taxon>Candidatus Desulfofervidales</taxon>
        <taxon>Candidatus Desulfofervidaceae</taxon>
        <taxon>Candidatus Desulfofervidus</taxon>
    </lineage>
</organism>
<protein>
    <submittedName>
        <fullName evidence="13">Protein containing TonB</fullName>
    </submittedName>
</protein>
<dbReference type="SUPFAM" id="SSF74653">
    <property type="entry name" value="TolA/TonB C-terminal domain"/>
    <property type="match status" value="1"/>
</dbReference>
<keyword evidence="14" id="KW-1185">Reference proteome</keyword>
<evidence type="ECO:0000256" key="2">
    <source>
        <dbReference type="ARBA" id="ARBA00006555"/>
    </source>
</evidence>
<dbReference type="GO" id="GO:0055085">
    <property type="term" value="P:transmembrane transport"/>
    <property type="evidence" value="ECO:0007669"/>
    <property type="project" value="InterPro"/>
</dbReference>